<dbReference type="Proteomes" id="UP000287166">
    <property type="component" value="Unassembled WGS sequence"/>
</dbReference>
<evidence type="ECO:0000313" key="2">
    <source>
        <dbReference type="EMBL" id="GBE83763.1"/>
    </source>
</evidence>
<evidence type="ECO:0000256" key="1">
    <source>
        <dbReference type="SAM" id="MobiDB-lite"/>
    </source>
</evidence>
<accession>A0A401GNG9</accession>
<gene>
    <name evidence="2" type="ORF">SCP_0508190</name>
</gene>
<name>A0A401GNG9_9APHY</name>
<feature type="region of interest" description="Disordered" evidence="1">
    <location>
        <begin position="55"/>
        <end position="78"/>
    </location>
</feature>
<dbReference type="RefSeq" id="XP_027614676.1">
    <property type="nucleotide sequence ID" value="XM_027758875.1"/>
</dbReference>
<comment type="caution">
    <text evidence="2">The sequence shown here is derived from an EMBL/GenBank/DDBJ whole genome shotgun (WGS) entry which is preliminary data.</text>
</comment>
<dbReference type="STRING" id="139825.A0A401GNG9"/>
<dbReference type="EMBL" id="BFAD01000005">
    <property type="protein sequence ID" value="GBE83763.1"/>
    <property type="molecule type" value="Genomic_DNA"/>
</dbReference>
<keyword evidence="3" id="KW-1185">Reference proteome</keyword>
<dbReference type="AlphaFoldDB" id="A0A401GNG9"/>
<proteinExistence type="predicted"/>
<dbReference type="GeneID" id="38780680"/>
<evidence type="ECO:0000313" key="3">
    <source>
        <dbReference type="Proteomes" id="UP000287166"/>
    </source>
</evidence>
<sequence>MHSIKVEIAAQSRGLAQGFVCGPSIINDDDVLGWDNDREDVGEDDVTEPVVASDRGFKKRQRTDTDSGWATVREGERG</sequence>
<reference evidence="2 3" key="1">
    <citation type="journal article" date="2018" name="Sci. Rep.">
        <title>Genome sequence of the cauliflower mushroom Sparassis crispa (Hanabiratake) and its association with beneficial usage.</title>
        <authorList>
            <person name="Kiyama R."/>
            <person name="Furutani Y."/>
            <person name="Kawaguchi K."/>
            <person name="Nakanishi T."/>
        </authorList>
    </citation>
    <scope>NUCLEOTIDE SEQUENCE [LARGE SCALE GENOMIC DNA]</scope>
</reference>
<dbReference type="OrthoDB" id="6022at2759"/>
<dbReference type="InParanoid" id="A0A401GNG9"/>
<organism evidence="2 3">
    <name type="scientific">Sparassis crispa</name>
    <dbReference type="NCBI Taxonomy" id="139825"/>
    <lineage>
        <taxon>Eukaryota</taxon>
        <taxon>Fungi</taxon>
        <taxon>Dikarya</taxon>
        <taxon>Basidiomycota</taxon>
        <taxon>Agaricomycotina</taxon>
        <taxon>Agaricomycetes</taxon>
        <taxon>Polyporales</taxon>
        <taxon>Sparassidaceae</taxon>
        <taxon>Sparassis</taxon>
    </lineage>
</organism>
<protein>
    <submittedName>
        <fullName evidence="2">Uncharacterized protein</fullName>
    </submittedName>
</protein>